<dbReference type="PANTHER" id="PTHR10848">
    <property type="entry name" value="MEIOTIC RECOMBINATION PROTEIN SPO11"/>
    <property type="match status" value="1"/>
</dbReference>
<keyword evidence="3" id="KW-0547">Nucleotide-binding</keyword>
<dbReference type="EMBL" id="JAROCD010000011">
    <property type="protein sequence ID" value="MDN4603914.1"/>
    <property type="molecule type" value="Genomic_DNA"/>
</dbReference>
<feature type="domain" description="Topoisomerase 6 subunit A/Spo11 TOPRIM" evidence="2">
    <location>
        <begin position="516"/>
        <end position="649"/>
    </location>
</feature>
<name>A0ABT8JID4_9BACL</name>
<dbReference type="SUPFAM" id="SSF55874">
    <property type="entry name" value="ATPase domain of HSP90 chaperone/DNA topoisomerase II/histidine kinase"/>
    <property type="match status" value="1"/>
</dbReference>
<dbReference type="InterPro" id="IPR003594">
    <property type="entry name" value="HATPase_dom"/>
</dbReference>
<dbReference type="RefSeq" id="WP_024630895.1">
    <property type="nucleotide sequence ID" value="NZ_JAROCD010000011.1"/>
</dbReference>
<keyword evidence="3" id="KW-0067">ATP-binding</keyword>
<evidence type="ECO:0000313" key="3">
    <source>
        <dbReference type="EMBL" id="MDN4603914.1"/>
    </source>
</evidence>
<keyword evidence="4" id="KW-1185">Reference proteome</keyword>
<dbReference type="InterPro" id="IPR034136">
    <property type="entry name" value="TOPRIM_Topo6A/Spo11"/>
</dbReference>
<dbReference type="GO" id="GO:0005524">
    <property type="term" value="F:ATP binding"/>
    <property type="evidence" value="ECO:0007669"/>
    <property type="project" value="UniProtKB-KW"/>
</dbReference>
<evidence type="ECO:0000313" key="4">
    <source>
        <dbReference type="Proteomes" id="UP001174205"/>
    </source>
</evidence>
<dbReference type="PANTHER" id="PTHR10848:SF0">
    <property type="entry name" value="MEIOTIC RECOMBINATION PROTEIN SPO11"/>
    <property type="match status" value="1"/>
</dbReference>
<organism evidence="3 4">
    <name type="scientific">Paenibacillus vandeheii</name>
    <dbReference type="NCBI Taxonomy" id="3035917"/>
    <lineage>
        <taxon>Bacteria</taxon>
        <taxon>Bacillati</taxon>
        <taxon>Bacillota</taxon>
        <taxon>Bacilli</taxon>
        <taxon>Bacillales</taxon>
        <taxon>Paenibacillaceae</taxon>
        <taxon>Paenibacillus</taxon>
    </lineage>
</organism>
<dbReference type="Gene3D" id="3.30.565.10">
    <property type="entry name" value="Histidine kinase-like ATPase, C-terminal domain"/>
    <property type="match status" value="1"/>
</dbReference>
<proteinExistence type="predicted"/>
<accession>A0ABT8JID4</accession>
<dbReference type="InterPro" id="IPR036890">
    <property type="entry name" value="HATPase_C_sf"/>
</dbReference>
<dbReference type="Proteomes" id="UP001174205">
    <property type="component" value="Unassembled WGS sequence"/>
</dbReference>
<feature type="domain" description="Histidine kinase/HSP90-like ATPase" evidence="1">
    <location>
        <begin position="33"/>
        <end position="125"/>
    </location>
</feature>
<evidence type="ECO:0000259" key="2">
    <source>
        <dbReference type="Pfam" id="PF21180"/>
    </source>
</evidence>
<dbReference type="Gene3D" id="3.40.1360.10">
    <property type="match status" value="1"/>
</dbReference>
<dbReference type="Pfam" id="PF02518">
    <property type="entry name" value="HATPase_c"/>
    <property type="match status" value="1"/>
</dbReference>
<dbReference type="InterPro" id="IPR002815">
    <property type="entry name" value="Spo11/TopoVI_A"/>
</dbReference>
<dbReference type="InterPro" id="IPR036078">
    <property type="entry name" value="Spo11/TopoVI_A_sf"/>
</dbReference>
<evidence type="ECO:0000259" key="1">
    <source>
        <dbReference type="Pfam" id="PF02518"/>
    </source>
</evidence>
<dbReference type="SUPFAM" id="SSF56726">
    <property type="entry name" value="DNA topoisomerase IV, alpha subunit"/>
    <property type="match status" value="1"/>
</dbReference>
<dbReference type="Pfam" id="PF21180">
    <property type="entry name" value="TOP6A-Spo11_Toprim"/>
    <property type="match status" value="1"/>
</dbReference>
<comment type="caution">
    <text evidence="3">The sequence shown here is derived from an EMBL/GenBank/DDBJ whole genome shotgun (WGS) entry which is preliminary data.</text>
</comment>
<gene>
    <name evidence="3" type="ORF">P5G61_21910</name>
</gene>
<protein>
    <submittedName>
        <fullName evidence="3">ATP-binding protein</fullName>
    </submittedName>
</protein>
<reference evidence="3" key="1">
    <citation type="submission" date="2023-03" db="EMBL/GenBank/DDBJ databases">
        <title>MT1 and MT2 Draft Genomes of Novel Species.</title>
        <authorList>
            <person name="Venkateswaran K."/>
        </authorList>
    </citation>
    <scope>NUCLEOTIDE SEQUENCE</scope>
    <source>
        <strain evidence="3">F6_3S_P_1C</strain>
    </source>
</reference>
<sequence length="756" mass="85528">MIELQLVREDWKLFRNIDTLCQKAGVHRSFIPQLVVKELVDNALDAAGDCELELVDSYSFKVVDNGVGMDPEWLEQYFSINRPMISSKLLRVPSRGALGNGLRVVTGAVISTNGYIIVTTRGEKYKIIPQDDGTSVKEFLGYDEHQGTSILVRLGLSINENTLIWGRLAIQFSKGGEMYKGKSSPYWYTSEAFFELVNSASMTLREFLGLFGATASKTKELMNSVHEEIGYDDSITTAEVDFNSADEILSILRRNIKKVPPRKLGGVNRNFGDTQYHKTYSSFKLTSIRGRHHAEIPVVVEAWVVNNGDADGERIEQSSINILVNKTPVAADLRVSTKQATSDIYGGGLYITLRSRPTNFYVNVSTPHQPIKSDGKEPDFRPFSDAIEQALKKAVAKVKKYNQSLASAGHNEREVIILNLDSAIEKTSGDGKYIFSQRQLYYAIRPYIMEAFGGKQLNYNYFCQVITEYEAYYGNIVGMYRDPRGTLYHPHTGEEIPLGTIAVQNYNRPQWTFNKIIFIEKEGYFASLRDVGFPEKYDCALLSSKGYASRAVKDLFDLLGETDEEIQFFCIHDADAAGTKIFETLQEATLARPGRRVKVINLGLDPDEAEELGLQVETFESTKYRPVADYVSYEWRDWLQSNRVELNAMTTPQFIDWLEEKMEAHGVGKVVPTSRVLSTELDLHAERVVRERLIQQILDENHFDQRVVEKMNTVQSELDTAKGGINETVRSMLEDNPQNLWNVPVQQIANKIIDMV</sequence>